<feature type="compositionally biased region" description="Basic and acidic residues" evidence="1">
    <location>
        <begin position="114"/>
        <end position="125"/>
    </location>
</feature>
<sequence>MSRASPRSDRVAERATPLEEIDPNDVVRDRSALEGTTESGVVAVPALPNTTGTAMPRAIPTPLKAFPALLEASLRAELAERPDAPSDLRKAAAPLATPTPMLALPDVVLTVKSEVHAPERRRGNDRTVPTKPRPASRFSRLVGHVLLAIGGTMLGAALVLAYALATGMLHLP</sequence>
<dbReference type="EMBL" id="CP012333">
    <property type="protein sequence ID" value="AKV02537.1"/>
    <property type="molecule type" value="Genomic_DNA"/>
</dbReference>
<feature type="region of interest" description="Disordered" evidence="1">
    <location>
        <begin position="114"/>
        <end position="135"/>
    </location>
</feature>
<dbReference type="KEGG" id="llu:AKJ09_09200"/>
<gene>
    <name evidence="3" type="ORF">AKJ09_09200</name>
</gene>
<dbReference type="Proteomes" id="UP000064967">
    <property type="component" value="Chromosome"/>
</dbReference>
<keyword evidence="2" id="KW-0812">Transmembrane</keyword>
<organism evidence="3 4">
    <name type="scientific">Labilithrix luteola</name>
    <dbReference type="NCBI Taxonomy" id="1391654"/>
    <lineage>
        <taxon>Bacteria</taxon>
        <taxon>Pseudomonadati</taxon>
        <taxon>Myxococcota</taxon>
        <taxon>Polyangia</taxon>
        <taxon>Polyangiales</taxon>
        <taxon>Labilitrichaceae</taxon>
        <taxon>Labilithrix</taxon>
    </lineage>
</organism>
<name>A0A0K1QA39_9BACT</name>
<evidence type="ECO:0000256" key="2">
    <source>
        <dbReference type="SAM" id="Phobius"/>
    </source>
</evidence>
<evidence type="ECO:0000313" key="4">
    <source>
        <dbReference type="Proteomes" id="UP000064967"/>
    </source>
</evidence>
<keyword evidence="2" id="KW-1133">Transmembrane helix</keyword>
<dbReference type="AlphaFoldDB" id="A0A0K1QA39"/>
<keyword evidence="2" id="KW-0472">Membrane</keyword>
<feature type="region of interest" description="Disordered" evidence="1">
    <location>
        <begin position="1"/>
        <end position="36"/>
    </location>
</feature>
<evidence type="ECO:0000256" key="1">
    <source>
        <dbReference type="SAM" id="MobiDB-lite"/>
    </source>
</evidence>
<feature type="transmembrane region" description="Helical" evidence="2">
    <location>
        <begin position="141"/>
        <end position="165"/>
    </location>
</feature>
<evidence type="ECO:0000313" key="3">
    <source>
        <dbReference type="EMBL" id="AKV02537.1"/>
    </source>
</evidence>
<protein>
    <submittedName>
        <fullName evidence="3">Uncharacterized protein</fullName>
    </submittedName>
</protein>
<proteinExistence type="predicted"/>
<keyword evidence="4" id="KW-1185">Reference proteome</keyword>
<accession>A0A0K1QA39</accession>
<feature type="compositionally biased region" description="Basic and acidic residues" evidence="1">
    <location>
        <begin position="1"/>
        <end position="17"/>
    </location>
</feature>
<reference evidence="3 4" key="1">
    <citation type="submission" date="2015-08" db="EMBL/GenBank/DDBJ databases">
        <authorList>
            <person name="Babu N.S."/>
            <person name="Beckwith C.J."/>
            <person name="Beseler K.G."/>
            <person name="Brison A."/>
            <person name="Carone J.V."/>
            <person name="Caskin T.P."/>
            <person name="Diamond M."/>
            <person name="Durham M.E."/>
            <person name="Foxe J.M."/>
            <person name="Go M."/>
            <person name="Henderson B.A."/>
            <person name="Jones I.B."/>
            <person name="McGettigan J.A."/>
            <person name="Micheletti S.J."/>
            <person name="Nasrallah M.E."/>
            <person name="Ortiz D."/>
            <person name="Piller C.R."/>
            <person name="Privatt S.R."/>
            <person name="Schneider S.L."/>
            <person name="Sharp S."/>
            <person name="Smith T.C."/>
            <person name="Stanton J.D."/>
            <person name="Ullery H.E."/>
            <person name="Wilson R.J."/>
            <person name="Serrano M.G."/>
            <person name="Buck G."/>
            <person name="Lee V."/>
            <person name="Wang Y."/>
            <person name="Carvalho R."/>
            <person name="Voegtly L."/>
            <person name="Shi R."/>
            <person name="Duckworth R."/>
            <person name="Johnson A."/>
            <person name="Loviza R."/>
            <person name="Walstead R."/>
            <person name="Shah Z."/>
            <person name="Kiflezghi M."/>
            <person name="Wade K."/>
            <person name="Ball S.L."/>
            <person name="Bradley K.W."/>
            <person name="Asai D.J."/>
            <person name="Bowman C.A."/>
            <person name="Russell D.A."/>
            <person name="Pope W.H."/>
            <person name="Jacobs-Sera D."/>
            <person name="Hendrix R.W."/>
            <person name="Hatfull G.F."/>
        </authorList>
    </citation>
    <scope>NUCLEOTIDE SEQUENCE [LARGE SCALE GENOMIC DNA]</scope>
    <source>
        <strain evidence="3 4">DSM 27648</strain>
    </source>
</reference>
<dbReference type="RefSeq" id="WP_146653446.1">
    <property type="nucleotide sequence ID" value="NZ_CP012333.1"/>
</dbReference>